<protein>
    <recommendedName>
        <fullName evidence="4">Type II toxin-antitoxin system HicA family toxin</fullName>
    </recommendedName>
</protein>
<organism evidence="1">
    <name type="scientific">Bradyrhizobium barranii subsp. barranii</name>
    <dbReference type="NCBI Taxonomy" id="2823807"/>
    <lineage>
        <taxon>Bacteria</taxon>
        <taxon>Pseudomonadati</taxon>
        <taxon>Pseudomonadota</taxon>
        <taxon>Alphaproteobacteria</taxon>
        <taxon>Hyphomicrobiales</taxon>
        <taxon>Nitrobacteraceae</taxon>
        <taxon>Bradyrhizobium</taxon>
        <taxon>Bradyrhizobium barranii</taxon>
    </lineage>
</organism>
<dbReference type="Proteomes" id="UP000564836">
    <property type="component" value="Chromosome"/>
</dbReference>
<evidence type="ECO:0000313" key="2">
    <source>
        <dbReference type="EMBL" id="UGX90281.1"/>
    </source>
</evidence>
<evidence type="ECO:0000313" key="3">
    <source>
        <dbReference type="Proteomes" id="UP000564836"/>
    </source>
</evidence>
<reference evidence="2 3" key="3">
    <citation type="journal article" date="2022" name="Int. J. Syst. Evol. Microbiol.">
        <title>Strains of Bradyrhizobium barranii sp. nov. associated with legumes native to Canada are symbionts of soybeans and belong to different subspecies (subsp. barranii subsp. nov. and subsp. apii subsp. nov.) and symbiovars (sv. glycinearum and sv. septentrionale).</title>
        <authorList>
            <person name="Bromfield E.S.P."/>
            <person name="Cloutier S."/>
            <person name="Wasai-Hara S."/>
            <person name="Minamisawa K."/>
        </authorList>
    </citation>
    <scope>NUCLEOTIDE SEQUENCE [LARGE SCALE GENOMIC DNA]</scope>
    <source>
        <strain evidence="2 3">323S2</strain>
    </source>
</reference>
<gene>
    <name evidence="2" type="ORF">G6321_00031090</name>
    <name evidence="1" type="ORF">G6321_37180</name>
</gene>
<accession>A0A7Z0QG43</accession>
<evidence type="ECO:0008006" key="4">
    <source>
        <dbReference type="Google" id="ProtNLM"/>
    </source>
</evidence>
<dbReference type="EMBL" id="CP088280">
    <property type="protein sequence ID" value="UGX90281.1"/>
    <property type="molecule type" value="Genomic_DNA"/>
</dbReference>
<dbReference type="RefSeq" id="WP_166352215.1">
    <property type="nucleotide sequence ID" value="NZ_CP088280.1"/>
</dbReference>
<proteinExistence type="predicted"/>
<dbReference type="AlphaFoldDB" id="A0A7Z0QG43"/>
<name>A0A7Z0QG43_9BRAD</name>
<reference evidence="2 3" key="1">
    <citation type="journal article" date="2017" name="Syst. Appl. Microbiol.">
        <title>Soybeans inoculated with root zone soils of Canadian native legumes harbour diverse and novel Bradyrhizobium spp. that possess agricultural potential.</title>
        <authorList>
            <person name="Bromfield E.S.P."/>
            <person name="Cloutier S."/>
            <person name="Tambong J.T."/>
            <person name="Tran Thi T.V."/>
        </authorList>
    </citation>
    <scope>NUCLEOTIDE SEQUENCE [LARGE SCALE GENOMIC DNA]</scope>
    <source>
        <strain evidence="2 3">323S2</strain>
    </source>
</reference>
<evidence type="ECO:0000313" key="1">
    <source>
        <dbReference type="EMBL" id="NYY93819.1"/>
    </source>
</evidence>
<sequence length="69" mass="7845">MRKLVREVVTFVRNAGGSDVWVSQGGKHTRINFTDPSGRKSHLLIHRGETVTTRYAAMIRSQLRRKIAP</sequence>
<reference evidence="1" key="2">
    <citation type="submission" date="2020-06" db="EMBL/GenBank/DDBJ databases">
        <title>Whole Genome Sequence of Bradyrhizobium sp. Strain 323S2.</title>
        <authorList>
            <person name="Bromfield E.S.P."/>
        </authorList>
    </citation>
    <scope>NUCLEOTIDE SEQUENCE [LARGE SCALE GENOMIC DNA]</scope>
    <source>
        <strain evidence="1">323S2</strain>
    </source>
</reference>
<dbReference type="EMBL" id="JACBFH010000001">
    <property type="protein sequence ID" value="NYY93819.1"/>
    <property type="molecule type" value="Genomic_DNA"/>
</dbReference>